<dbReference type="EMBL" id="PDLM01000013">
    <property type="protein sequence ID" value="RDW63425.1"/>
    <property type="molecule type" value="Genomic_DNA"/>
</dbReference>
<evidence type="ECO:0000256" key="1">
    <source>
        <dbReference type="SAM" id="MobiDB-lite"/>
    </source>
</evidence>
<name>A0A3D8QNP6_9HELO</name>
<dbReference type="STRING" id="1849047.A0A3D8QNP6"/>
<proteinExistence type="predicted"/>
<reference evidence="2 3" key="1">
    <citation type="journal article" date="2018" name="IMA Fungus">
        <title>IMA Genome-F 9: Draft genome sequence of Annulohypoxylon stygium, Aspergillus mulundensis, Berkeleyomyces basicola (syn. Thielaviopsis basicola), Ceratocystis smalleyi, two Cercospora beticola strains, Coleophoma cylindrospora, Fusarium fracticaudum, Phialophora cf. hyalina, and Morchella septimelata.</title>
        <authorList>
            <person name="Wingfield B.D."/>
            <person name="Bills G.F."/>
            <person name="Dong Y."/>
            <person name="Huang W."/>
            <person name="Nel W.J."/>
            <person name="Swalarsk-Parry B.S."/>
            <person name="Vaghefi N."/>
            <person name="Wilken P.M."/>
            <person name="An Z."/>
            <person name="de Beer Z.W."/>
            <person name="De Vos L."/>
            <person name="Chen L."/>
            <person name="Duong T.A."/>
            <person name="Gao Y."/>
            <person name="Hammerbacher A."/>
            <person name="Kikkert J.R."/>
            <person name="Li Y."/>
            <person name="Li H."/>
            <person name="Li K."/>
            <person name="Li Q."/>
            <person name="Liu X."/>
            <person name="Ma X."/>
            <person name="Naidoo K."/>
            <person name="Pethybridge S.J."/>
            <person name="Sun J."/>
            <person name="Steenkamp E.T."/>
            <person name="van der Nest M.A."/>
            <person name="van Wyk S."/>
            <person name="Wingfield M.J."/>
            <person name="Xiong C."/>
            <person name="Yue Q."/>
            <person name="Zhang X."/>
        </authorList>
    </citation>
    <scope>NUCLEOTIDE SEQUENCE [LARGE SCALE GENOMIC DNA]</scope>
    <source>
        <strain evidence="2 3">BP6252</strain>
    </source>
</reference>
<feature type="region of interest" description="Disordered" evidence="1">
    <location>
        <begin position="1"/>
        <end position="68"/>
    </location>
</feature>
<dbReference type="Proteomes" id="UP000256645">
    <property type="component" value="Unassembled WGS sequence"/>
</dbReference>
<feature type="compositionally biased region" description="Polar residues" evidence="1">
    <location>
        <begin position="1"/>
        <end position="16"/>
    </location>
</feature>
<gene>
    <name evidence="2" type="ORF">BP6252_10970</name>
</gene>
<protein>
    <submittedName>
        <fullName evidence="2">Uncharacterized protein</fullName>
    </submittedName>
</protein>
<evidence type="ECO:0000313" key="3">
    <source>
        <dbReference type="Proteomes" id="UP000256645"/>
    </source>
</evidence>
<keyword evidence="3" id="KW-1185">Reference proteome</keyword>
<dbReference type="OrthoDB" id="5620at2759"/>
<dbReference type="AlphaFoldDB" id="A0A3D8QNP6"/>
<feature type="compositionally biased region" description="Basic residues" evidence="1">
    <location>
        <begin position="28"/>
        <end position="45"/>
    </location>
</feature>
<evidence type="ECO:0000313" key="2">
    <source>
        <dbReference type="EMBL" id="RDW63425.1"/>
    </source>
</evidence>
<dbReference type="PANTHER" id="PTHR37540">
    <property type="entry name" value="TRANSCRIPTION FACTOR (ACR-2), PUTATIVE-RELATED-RELATED"/>
    <property type="match status" value="1"/>
</dbReference>
<accession>A0A3D8QNP6</accession>
<comment type="caution">
    <text evidence="2">The sequence shown here is derived from an EMBL/GenBank/DDBJ whole genome shotgun (WGS) entry which is preliminary data.</text>
</comment>
<organism evidence="2 3">
    <name type="scientific">Coleophoma cylindrospora</name>
    <dbReference type="NCBI Taxonomy" id="1849047"/>
    <lineage>
        <taxon>Eukaryota</taxon>
        <taxon>Fungi</taxon>
        <taxon>Dikarya</taxon>
        <taxon>Ascomycota</taxon>
        <taxon>Pezizomycotina</taxon>
        <taxon>Leotiomycetes</taxon>
        <taxon>Helotiales</taxon>
        <taxon>Dermateaceae</taxon>
        <taxon>Coleophoma</taxon>
    </lineage>
</organism>
<dbReference type="PANTHER" id="PTHR37540:SF5">
    <property type="entry name" value="TRANSCRIPTION FACTOR DOMAIN-CONTAINING PROTEIN"/>
    <property type="match status" value="1"/>
</dbReference>
<sequence>MQATRKAQIQFINSSYPGDARSAETQRRARSHASRTGHAKVRRLRVREYQAGKAEPTSENPESAQGAGEQVITPVGSVLPTDHQTETEKAVVPSPRSLLAADRRDPFHSFAKSFDPVEHFLLDHYVKAVIPYMNIHCNKLREPERYIDLMTTEWVWITLTNVGALNGVFLAACRHLSEQLQQQPQYKQLAFRYKVSCVQNLREAISVEASSLISDSTVALGILLAYDEAQVGDDLTLQCHRQGLLQMVEHNGGPQTLGANGFLERLISKFTGDMKPVGNFALEPW</sequence>